<evidence type="ECO:0000256" key="7">
    <source>
        <dbReference type="SAM" id="Phobius"/>
    </source>
</evidence>
<dbReference type="EMBL" id="SZZH01000001">
    <property type="protein sequence ID" value="TKV61248.1"/>
    <property type="molecule type" value="Genomic_DNA"/>
</dbReference>
<reference evidence="9 10" key="1">
    <citation type="submission" date="2019-05" db="EMBL/GenBank/DDBJ databases">
        <title>Nakamurella sp. N5BH11, whole genome shotgun sequence.</title>
        <authorList>
            <person name="Tuo L."/>
        </authorList>
    </citation>
    <scope>NUCLEOTIDE SEQUENCE [LARGE SCALE GENOMIC DNA]</scope>
    <source>
        <strain evidence="9 10">N5BH11</strain>
    </source>
</reference>
<feature type="transmembrane region" description="Helical" evidence="7">
    <location>
        <begin position="62"/>
        <end position="85"/>
    </location>
</feature>
<dbReference type="GO" id="GO:0005886">
    <property type="term" value="C:plasma membrane"/>
    <property type="evidence" value="ECO:0007669"/>
    <property type="project" value="UniProtKB-SubCell"/>
</dbReference>
<evidence type="ECO:0000256" key="5">
    <source>
        <dbReference type="ARBA" id="ARBA00023136"/>
    </source>
</evidence>
<dbReference type="Pfam" id="PF07690">
    <property type="entry name" value="MFS_1"/>
    <property type="match status" value="1"/>
</dbReference>
<dbReference type="PANTHER" id="PTHR23513:SF6">
    <property type="entry name" value="MAJOR FACILITATOR SUPERFAMILY ASSOCIATED DOMAIN-CONTAINING PROTEIN"/>
    <property type="match status" value="1"/>
</dbReference>
<dbReference type="InterPro" id="IPR020846">
    <property type="entry name" value="MFS_dom"/>
</dbReference>
<feature type="transmembrane region" description="Helical" evidence="7">
    <location>
        <begin position="337"/>
        <end position="354"/>
    </location>
</feature>
<evidence type="ECO:0000259" key="8">
    <source>
        <dbReference type="PROSITE" id="PS50850"/>
    </source>
</evidence>
<keyword evidence="10" id="KW-1185">Reference proteome</keyword>
<feature type="domain" description="Major facilitator superfamily (MFS) profile" evidence="8">
    <location>
        <begin position="246"/>
        <end position="448"/>
    </location>
</feature>
<feature type="compositionally biased region" description="Basic and acidic residues" evidence="6">
    <location>
        <begin position="1"/>
        <end position="14"/>
    </location>
</feature>
<name>A0A4U6QM89_9ACTN</name>
<comment type="subcellular location">
    <subcellularLocation>
        <location evidence="1">Cell membrane</location>
        <topology evidence="1">Multi-pass membrane protein</topology>
    </subcellularLocation>
</comment>
<dbReference type="Gene3D" id="1.20.1250.20">
    <property type="entry name" value="MFS general substrate transporter like domains"/>
    <property type="match status" value="1"/>
</dbReference>
<dbReference type="PANTHER" id="PTHR23513">
    <property type="entry name" value="INTEGRAL MEMBRANE EFFLUX PROTEIN-RELATED"/>
    <property type="match status" value="1"/>
</dbReference>
<dbReference type="PROSITE" id="PS50850">
    <property type="entry name" value="MFS"/>
    <property type="match status" value="1"/>
</dbReference>
<evidence type="ECO:0000256" key="1">
    <source>
        <dbReference type="ARBA" id="ARBA00004651"/>
    </source>
</evidence>
<gene>
    <name evidence="9" type="ORF">FDO65_06410</name>
</gene>
<feature type="transmembrane region" description="Helical" evidence="7">
    <location>
        <begin position="374"/>
        <end position="393"/>
    </location>
</feature>
<feature type="transmembrane region" description="Helical" evidence="7">
    <location>
        <begin position="282"/>
        <end position="301"/>
    </location>
</feature>
<dbReference type="SUPFAM" id="SSF103473">
    <property type="entry name" value="MFS general substrate transporter"/>
    <property type="match status" value="1"/>
</dbReference>
<feature type="region of interest" description="Disordered" evidence="6">
    <location>
        <begin position="426"/>
        <end position="448"/>
    </location>
</feature>
<dbReference type="InterPro" id="IPR036259">
    <property type="entry name" value="MFS_trans_sf"/>
</dbReference>
<dbReference type="CDD" id="cd06173">
    <property type="entry name" value="MFS_MefA_like"/>
    <property type="match status" value="1"/>
</dbReference>
<feature type="transmembrane region" description="Helical" evidence="7">
    <location>
        <begin position="313"/>
        <end position="331"/>
    </location>
</feature>
<dbReference type="OrthoDB" id="145388at2"/>
<feature type="region of interest" description="Disordered" evidence="6">
    <location>
        <begin position="1"/>
        <end position="21"/>
    </location>
</feature>
<evidence type="ECO:0000256" key="4">
    <source>
        <dbReference type="ARBA" id="ARBA00022989"/>
    </source>
</evidence>
<evidence type="ECO:0000313" key="9">
    <source>
        <dbReference type="EMBL" id="TKV61248.1"/>
    </source>
</evidence>
<evidence type="ECO:0000256" key="2">
    <source>
        <dbReference type="ARBA" id="ARBA00022475"/>
    </source>
</evidence>
<dbReference type="InterPro" id="IPR011701">
    <property type="entry name" value="MFS"/>
</dbReference>
<evidence type="ECO:0000313" key="10">
    <source>
        <dbReference type="Proteomes" id="UP000306985"/>
    </source>
</evidence>
<keyword evidence="3 7" id="KW-0812">Transmembrane</keyword>
<feature type="transmembrane region" description="Helical" evidence="7">
    <location>
        <begin position="92"/>
        <end position="117"/>
    </location>
</feature>
<feature type="transmembrane region" description="Helical" evidence="7">
    <location>
        <begin position="399"/>
        <end position="418"/>
    </location>
</feature>
<accession>A0A4U6QM89</accession>
<comment type="caution">
    <text evidence="9">The sequence shown here is derived from an EMBL/GenBank/DDBJ whole genome shotgun (WGS) entry which is preliminary data.</text>
</comment>
<protein>
    <submittedName>
        <fullName evidence="9">MFS transporter</fullName>
    </submittedName>
</protein>
<keyword evidence="5 7" id="KW-0472">Membrane</keyword>
<keyword evidence="4 7" id="KW-1133">Transmembrane helix</keyword>
<dbReference type="GO" id="GO:0022857">
    <property type="term" value="F:transmembrane transporter activity"/>
    <property type="evidence" value="ECO:0007669"/>
    <property type="project" value="InterPro"/>
</dbReference>
<organism evidence="9 10">
    <name type="scientific">Nakamurella flava</name>
    <dbReference type="NCBI Taxonomy" id="2576308"/>
    <lineage>
        <taxon>Bacteria</taxon>
        <taxon>Bacillati</taxon>
        <taxon>Actinomycetota</taxon>
        <taxon>Actinomycetes</taxon>
        <taxon>Nakamurellales</taxon>
        <taxon>Nakamurellaceae</taxon>
        <taxon>Nakamurella</taxon>
    </lineage>
</organism>
<dbReference type="Proteomes" id="UP000306985">
    <property type="component" value="Unassembled WGS sequence"/>
</dbReference>
<sequence>MEQCLDGRDGRGVPRSEPASLPVGGQEFRRLVLSWTGSMTGDGIRVVALPLLTVSVDPSPGAVGLVAAITALPWLLLAVPAGVLVDRRNARTLLVVAHLLRALLTLAVVGLIAGGLARGGGPFSPGVGIATLCVVGFAITAVETMGDAASQTLLLRVVPRNGLERANARFVTVETLALDLAGPLSAGVLFVLAPWLPFAFSAAAFLVATAAVLRLPATRGDPDTTSTDHPLADIRAGLSRLVRDDVLRTLVLTVAVLAMANAAADAVLVLYSTQVLAMPEQFYPTLLAAYSVGTLLAAALVGRFLRRLRGGQIMVLAIAGLALAMVLLGLWPAVGVALAAYALLGLAGGTWNVLSATRRQRQTPHAMIGRVSSAFRVVAWGVLPIGAGLGGTLGEHLGVPMVFLIAGVVTAVAGLAVARSFWSTEPRGMDDEAPAPDPTGGTGDGAGR</sequence>
<keyword evidence="2" id="KW-1003">Cell membrane</keyword>
<dbReference type="AlphaFoldDB" id="A0A4U6QM89"/>
<feature type="transmembrane region" description="Helical" evidence="7">
    <location>
        <begin position="129"/>
        <end position="149"/>
    </location>
</feature>
<proteinExistence type="predicted"/>
<evidence type="ECO:0000256" key="3">
    <source>
        <dbReference type="ARBA" id="ARBA00022692"/>
    </source>
</evidence>
<feature type="transmembrane region" description="Helical" evidence="7">
    <location>
        <begin position="250"/>
        <end position="270"/>
    </location>
</feature>
<evidence type="ECO:0000256" key="6">
    <source>
        <dbReference type="SAM" id="MobiDB-lite"/>
    </source>
</evidence>